<reference evidence="1 2" key="2">
    <citation type="submission" date="2018-11" db="EMBL/GenBank/DDBJ databases">
        <authorList>
            <consortium name="Pathogen Informatics"/>
        </authorList>
    </citation>
    <scope>NUCLEOTIDE SEQUENCE [LARGE SCALE GENOMIC DNA]</scope>
</reference>
<sequence length="47" mass="5577">MRKLRAALVAKAAKRKVHRKIILKTMEQNRARETKTRTVVKRMVMTK</sequence>
<dbReference type="AlphaFoldDB" id="A0A0M3KGD6"/>
<evidence type="ECO:0000313" key="2">
    <source>
        <dbReference type="Proteomes" id="UP000267096"/>
    </source>
</evidence>
<dbReference type="WBParaSite" id="ASIM_0002004901-mRNA-1">
    <property type="protein sequence ID" value="ASIM_0002004901-mRNA-1"/>
    <property type="gene ID" value="ASIM_0002004901"/>
</dbReference>
<evidence type="ECO:0000313" key="3">
    <source>
        <dbReference type="WBParaSite" id="ASIM_0002004901-mRNA-1"/>
    </source>
</evidence>
<dbReference type="EMBL" id="UYRR01037228">
    <property type="protein sequence ID" value="VDK69617.1"/>
    <property type="molecule type" value="Genomic_DNA"/>
</dbReference>
<reference evidence="3" key="1">
    <citation type="submission" date="2017-02" db="UniProtKB">
        <authorList>
            <consortium name="WormBaseParasite"/>
        </authorList>
    </citation>
    <scope>IDENTIFICATION</scope>
</reference>
<evidence type="ECO:0000313" key="1">
    <source>
        <dbReference type="EMBL" id="VDK69617.1"/>
    </source>
</evidence>
<name>A0A0M3KGD6_ANISI</name>
<accession>A0A0M3KGD6</accession>
<dbReference type="Proteomes" id="UP000267096">
    <property type="component" value="Unassembled WGS sequence"/>
</dbReference>
<organism evidence="3">
    <name type="scientific">Anisakis simplex</name>
    <name type="common">Herring worm</name>
    <dbReference type="NCBI Taxonomy" id="6269"/>
    <lineage>
        <taxon>Eukaryota</taxon>
        <taxon>Metazoa</taxon>
        <taxon>Ecdysozoa</taxon>
        <taxon>Nematoda</taxon>
        <taxon>Chromadorea</taxon>
        <taxon>Rhabditida</taxon>
        <taxon>Spirurina</taxon>
        <taxon>Ascaridomorpha</taxon>
        <taxon>Ascaridoidea</taxon>
        <taxon>Anisakidae</taxon>
        <taxon>Anisakis</taxon>
        <taxon>Anisakis simplex complex</taxon>
    </lineage>
</organism>
<keyword evidence="2" id="KW-1185">Reference proteome</keyword>
<proteinExistence type="predicted"/>
<gene>
    <name evidence="1" type="ORF">ASIM_LOCUS19434</name>
</gene>
<protein>
    <submittedName>
        <fullName evidence="1 3">Uncharacterized protein</fullName>
    </submittedName>
</protein>